<dbReference type="STRING" id="387005.A0A183I2H7"/>
<sequence length="146" mass="16957">MGPLSIKSDNGVVKRWITLFTCFTTRAVHLEVVENLTAESFLYVLRRFFARRGYPNLVFSDNAGQFQLVFRILMEENANFIAAKGIVWKNIIPKVPWAEDVYERMIGLTKEALKRAIGRKLLKEKELITLIVEIEAILNSRQWTRI</sequence>
<gene>
    <name evidence="2" type="ORF">OFLC_LOCUS13939</name>
</gene>
<evidence type="ECO:0000259" key="1">
    <source>
        <dbReference type="PROSITE" id="PS50994"/>
    </source>
</evidence>
<reference evidence="4" key="1">
    <citation type="submission" date="2016-06" db="UniProtKB">
        <authorList>
            <consortium name="WormBaseParasite"/>
        </authorList>
    </citation>
    <scope>IDENTIFICATION</scope>
</reference>
<keyword evidence="3" id="KW-1185">Reference proteome</keyword>
<evidence type="ECO:0000313" key="2">
    <source>
        <dbReference type="EMBL" id="VDP15061.1"/>
    </source>
</evidence>
<name>A0A183I2H7_9BILA</name>
<dbReference type="InterPro" id="IPR001584">
    <property type="entry name" value="Integrase_cat-core"/>
</dbReference>
<dbReference type="WBParaSite" id="OFLC_0001394001-mRNA-1">
    <property type="protein sequence ID" value="OFLC_0001394001-mRNA-1"/>
    <property type="gene ID" value="OFLC_0001394001"/>
</dbReference>
<dbReference type="AlphaFoldDB" id="A0A183I2H7"/>
<dbReference type="EMBL" id="UZAJ01040484">
    <property type="protein sequence ID" value="VDP15061.1"/>
    <property type="molecule type" value="Genomic_DNA"/>
</dbReference>
<evidence type="ECO:0000313" key="4">
    <source>
        <dbReference type="WBParaSite" id="OFLC_0001394001-mRNA-1"/>
    </source>
</evidence>
<dbReference type="InterPro" id="IPR036397">
    <property type="entry name" value="RNaseH_sf"/>
</dbReference>
<protein>
    <submittedName>
        <fullName evidence="4">Integrase catalytic domain-containing protein</fullName>
    </submittedName>
</protein>
<reference evidence="2 3" key="2">
    <citation type="submission" date="2018-11" db="EMBL/GenBank/DDBJ databases">
        <authorList>
            <consortium name="Pathogen Informatics"/>
        </authorList>
    </citation>
    <scope>NUCLEOTIDE SEQUENCE [LARGE SCALE GENOMIC DNA]</scope>
</reference>
<dbReference type="PANTHER" id="PTHR47331">
    <property type="entry name" value="PHD-TYPE DOMAIN-CONTAINING PROTEIN"/>
    <property type="match status" value="1"/>
</dbReference>
<accession>A0A183I2H7</accession>
<dbReference type="GO" id="GO:0015074">
    <property type="term" value="P:DNA integration"/>
    <property type="evidence" value="ECO:0007669"/>
    <property type="project" value="InterPro"/>
</dbReference>
<proteinExistence type="predicted"/>
<evidence type="ECO:0000313" key="3">
    <source>
        <dbReference type="Proteomes" id="UP000267606"/>
    </source>
</evidence>
<dbReference type="Gene3D" id="3.30.420.10">
    <property type="entry name" value="Ribonuclease H-like superfamily/Ribonuclease H"/>
    <property type="match status" value="1"/>
</dbReference>
<dbReference type="SUPFAM" id="SSF53098">
    <property type="entry name" value="Ribonuclease H-like"/>
    <property type="match status" value="1"/>
</dbReference>
<dbReference type="GO" id="GO:0003676">
    <property type="term" value="F:nucleic acid binding"/>
    <property type="evidence" value="ECO:0007669"/>
    <property type="project" value="InterPro"/>
</dbReference>
<feature type="domain" description="Integrase catalytic" evidence="1">
    <location>
        <begin position="1"/>
        <end position="146"/>
    </location>
</feature>
<dbReference type="Proteomes" id="UP000267606">
    <property type="component" value="Unassembled WGS sequence"/>
</dbReference>
<organism evidence="4">
    <name type="scientific">Onchocerca flexuosa</name>
    <dbReference type="NCBI Taxonomy" id="387005"/>
    <lineage>
        <taxon>Eukaryota</taxon>
        <taxon>Metazoa</taxon>
        <taxon>Ecdysozoa</taxon>
        <taxon>Nematoda</taxon>
        <taxon>Chromadorea</taxon>
        <taxon>Rhabditida</taxon>
        <taxon>Spirurina</taxon>
        <taxon>Spiruromorpha</taxon>
        <taxon>Filarioidea</taxon>
        <taxon>Onchocercidae</taxon>
        <taxon>Onchocerca</taxon>
    </lineage>
</organism>
<dbReference type="PROSITE" id="PS50994">
    <property type="entry name" value="INTEGRASE"/>
    <property type="match status" value="1"/>
</dbReference>
<dbReference type="InterPro" id="IPR012337">
    <property type="entry name" value="RNaseH-like_sf"/>
</dbReference>
<dbReference type="PANTHER" id="PTHR47331:SF2">
    <property type="match status" value="1"/>
</dbReference>